<feature type="compositionally biased region" description="Polar residues" evidence="3">
    <location>
        <begin position="684"/>
        <end position="696"/>
    </location>
</feature>
<name>A0AAD9KNV1_RIDPI</name>
<protein>
    <recommendedName>
        <fullName evidence="4">Shugoshin C-terminal domain-containing protein</fullName>
    </recommendedName>
</protein>
<feature type="compositionally biased region" description="Basic and acidic residues" evidence="3">
    <location>
        <begin position="852"/>
        <end position="865"/>
    </location>
</feature>
<evidence type="ECO:0000256" key="3">
    <source>
        <dbReference type="SAM" id="MobiDB-lite"/>
    </source>
</evidence>
<feature type="compositionally biased region" description="Basic and acidic residues" evidence="3">
    <location>
        <begin position="433"/>
        <end position="444"/>
    </location>
</feature>
<feature type="region of interest" description="Disordered" evidence="3">
    <location>
        <begin position="419"/>
        <end position="572"/>
    </location>
</feature>
<feature type="region of interest" description="Disordered" evidence="3">
    <location>
        <begin position="235"/>
        <end position="259"/>
    </location>
</feature>
<feature type="compositionally biased region" description="Polar residues" evidence="3">
    <location>
        <begin position="419"/>
        <end position="431"/>
    </location>
</feature>
<feature type="region of interest" description="Disordered" evidence="3">
    <location>
        <begin position="592"/>
        <end position="637"/>
    </location>
</feature>
<evidence type="ECO:0000256" key="2">
    <source>
        <dbReference type="ARBA" id="ARBA00022829"/>
    </source>
</evidence>
<feature type="compositionally biased region" description="Basic residues" evidence="3">
    <location>
        <begin position="461"/>
        <end position="483"/>
    </location>
</feature>
<comment type="caution">
    <text evidence="5">The sequence shown here is derived from an EMBL/GenBank/DDBJ whole genome shotgun (WGS) entry which is preliminary data.</text>
</comment>
<feature type="compositionally biased region" description="Basic and acidic residues" evidence="3">
    <location>
        <begin position="784"/>
        <end position="843"/>
    </location>
</feature>
<feature type="compositionally biased region" description="Basic residues" evidence="3">
    <location>
        <begin position="625"/>
        <end position="634"/>
    </location>
</feature>
<evidence type="ECO:0000259" key="4">
    <source>
        <dbReference type="Pfam" id="PF07557"/>
    </source>
</evidence>
<feature type="compositionally biased region" description="Basic and acidic residues" evidence="3">
    <location>
        <begin position="1027"/>
        <end position="1041"/>
    </location>
</feature>
<feature type="domain" description="Shugoshin C-terminal" evidence="4">
    <location>
        <begin position="1244"/>
        <end position="1264"/>
    </location>
</feature>
<reference evidence="5" key="1">
    <citation type="journal article" date="2023" name="Mol. Biol. Evol.">
        <title>Third-Generation Sequencing Reveals the Adaptive Role of the Epigenome in Three Deep-Sea Polychaetes.</title>
        <authorList>
            <person name="Perez M."/>
            <person name="Aroh O."/>
            <person name="Sun Y."/>
            <person name="Lan Y."/>
            <person name="Juniper S.K."/>
            <person name="Young C.R."/>
            <person name="Angers B."/>
            <person name="Qian P.Y."/>
        </authorList>
    </citation>
    <scope>NUCLEOTIDE SEQUENCE</scope>
    <source>
        <strain evidence="5">R07B-5</strain>
    </source>
</reference>
<feature type="compositionally biased region" description="Polar residues" evidence="3">
    <location>
        <begin position="235"/>
        <end position="254"/>
    </location>
</feature>
<feature type="compositionally biased region" description="Basic and acidic residues" evidence="3">
    <location>
        <begin position="556"/>
        <end position="569"/>
    </location>
</feature>
<keyword evidence="2" id="KW-0159">Chromosome partition</keyword>
<feature type="region of interest" description="Disordered" evidence="3">
    <location>
        <begin position="299"/>
        <end position="336"/>
    </location>
</feature>
<feature type="region of interest" description="Disordered" evidence="3">
    <location>
        <begin position="1027"/>
        <end position="1057"/>
    </location>
</feature>
<comment type="similarity">
    <text evidence="1">Belongs to the shugoshin family.</text>
</comment>
<keyword evidence="6" id="KW-1185">Reference proteome</keyword>
<organism evidence="5 6">
    <name type="scientific">Ridgeia piscesae</name>
    <name type="common">Tubeworm</name>
    <dbReference type="NCBI Taxonomy" id="27915"/>
    <lineage>
        <taxon>Eukaryota</taxon>
        <taxon>Metazoa</taxon>
        <taxon>Spiralia</taxon>
        <taxon>Lophotrochozoa</taxon>
        <taxon>Annelida</taxon>
        <taxon>Polychaeta</taxon>
        <taxon>Sedentaria</taxon>
        <taxon>Canalipalpata</taxon>
        <taxon>Sabellida</taxon>
        <taxon>Siboglinidae</taxon>
        <taxon>Ridgeia</taxon>
    </lineage>
</organism>
<dbReference type="Proteomes" id="UP001209878">
    <property type="component" value="Unassembled WGS sequence"/>
</dbReference>
<dbReference type="GO" id="GO:0000775">
    <property type="term" value="C:chromosome, centromeric region"/>
    <property type="evidence" value="ECO:0007669"/>
    <property type="project" value="InterPro"/>
</dbReference>
<proteinExistence type="inferred from homology"/>
<dbReference type="GO" id="GO:0045132">
    <property type="term" value="P:meiotic chromosome segregation"/>
    <property type="evidence" value="ECO:0007669"/>
    <property type="project" value="InterPro"/>
</dbReference>
<feature type="region of interest" description="Disordered" evidence="3">
    <location>
        <begin position="657"/>
        <end position="1008"/>
    </location>
</feature>
<evidence type="ECO:0000313" key="5">
    <source>
        <dbReference type="EMBL" id="KAK2174741.1"/>
    </source>
</evidence>
<feature type="compositionally biased region" description="Basic and acidic residues" evidence="3">
    <location>
        <begin position="946"/>
        <end position="993"/>
    </location>
</feature>
<feature type="compositionally biased region" description="Acidic residues" evidence="3">
    <location>
        <begin position="327"/>
        <end position="336"/>
    </location>
</feature>
<feature type="compositionally biased region" description="Basic and acidic residues" evidence="3">
    <location>
        <begin position="493"/>
        <end position="505"/>
    </location>
</feature>
<evidence type="ECO:0000256" key="1">
    <source>
        <dbReference type="ARBA" id="ARBA00010845"/>
    </source>
</evidence>
<feature type="compositionally biased region" description="Low complexity" evidence="3">
    <location>
        <begin position="1148"/>
        <end position="1162"/>
    </location>
</feature>
<dbReference type="EMBL" id="JAODUO010000779">
    <property type="protein sequence ID" value="KAK2174741.1"/>
    <property type="molecule type" value="Genomic_DNA"/>
</dbReference>
<evidence type="ECO:0000313" key="6">
    <source>
        <dbReference type="Proteomes" id="UP001209878"/>
    </source>
</evidence>
<dbReference type="GO" id="GO:0005634">
    <property type="term" value="C:nucleus"/>
    <property type="evidence" value="ECO:0007669"/>
    <property type="project" value="InterPro"/>
</dbReference>
<feature type="compositionally biased region" description="Basic and acidic residues" evidence="3">
    <location>
        <begin position="728"/>
        <end position="743"/>
    </location>
</feature>
<feature type="compositionally biased region" description="Basic and acidic residues" evidence="3">
    <location>
        <begin position="315"/>
        <end position="326"/>
    </location>
</feature>
<feature type="region of interest" description="Disordered" evidence="3">
    <location>
        <begin position="1073"/>
        <end position="1226"/>
    </location>
</feature>
<feature type="region of interest" description="Disordered" evidence="3">
    <location>
        <begin position="128"/>
        <end position="176"/>
    </location>
</feature>
<dbReference type="InterPro" id="IPR011515">
    <property type="entry name" value="Shugoshin_C"/>
</dbReference>
<gene>
    <name evidence="5" type="ORF">NP493_780g01010</name>
</gene>
<sequence length="1324" mass="145745">MHSHVYLYSSTSTITPSLVYRYDTDTGSSCDLLVDLTLTFHCHCVNRAVFYNGPRTSTEPPSCPPAEPDIDIAAASAALDRSLGDVELAASAVTLHPDLSIILEQSQLMDSVPILFTEDDQLDGQQFAPSFRSHSRQRKDGSRRAGPVYPPACTTFTPPPSHPRSDKVMTNECQSQQNSPVIAVGKLQRETTYMTSSTSNFDGMSLEEAFGRRDAGLYRAEDRPLPTLANRQQFDVSSNGGVTQGHVTEVSSNGIKKRSKLKRASRVMVSSLSNQEACDVDTVTVTSAEVVTDGGGSCDRRGTFVMSPSSATTKETPDIVERGDDNEPREEEEKEGGILEEEFENFLVTDVEDDSIIASPITEASSKCVRNVAPEQTIYSDEDMEMTGVLNIPVELNDGKMSVPAYINRESAHEPSFLANVTTDEQDTQATELVKKDTSKETKTRKLATKKPSKKTDNTSKHKLTLKKGKGKTTRRSSSKKLARKVDPAVSDNESKATSDTETKKFSTYITKPGQMSFTTGKLDQMAPPKGTSMLPRVTARSKPRAKTNKSTDISATKESKSTTDEPKSVFDMSMNESVIMVRTKYSDFREHCTSNKDSSSDDTSSDVNVGEGSHGIMLTLGNGKRTKPRRARSKQVSYASVTVNTVAPVSDVTKLASVTGETPQNTECSDEDGTSTSGDDNVFVSSGSHGDNASVTAAGRAKRPRKCRSSVVYIFDTPDTSLSSVDDTARATEGGNDKETLSRKSSRTGVHCPNPDEDTGAATVEGANITTDDGVSDMGNFHGPDKKRGQREVARVKPNGKESGVEEKERCGRTATEQDRETMNKPTSRRESKVKQKEDVSKVKPNQVKSKVKEYESKMKENKFKVKQKEKKLTVKQKELNLKEKCSESNVEQKEYESNGKDDEAVLKQKDVESKEDESQGKQKDVESKGNETRVKQKGTASKMKQREPEFTVKQKDITYKVKEIESEVKQKDVESQGKQKDVESKENETRVKQKGTASKMKQREPEFTVKQKDITYKVKEIESEVKQKDVESKENEAHVKQKGTASKMKQKEPEFKVKQKDFAYKVKEIESKVKKEDAESEMQQKASKRTEPLVRQTLTGQRAKVKETPKSKSNGGLSREKRRSGKSIIIVGDASCRQSDKENDAGRVSGVRVSVGQSSGKGDTNNTSEFCKKQKVKKQSIQTGKLSVVNRKRSADEGVEAVPGQVVPPQDPVISKHQPPGTHESVVSRVSINLPDVSPCKRRRRAASNVNYKEPSLGQKLRQGDPHTVSVYVGKDGQMVVPSNSTTIKKKSELRLSRRPLDTITNGGSTSLVSRTSDMTCV</sequence>
<feature type="compositionally biased region" description="Basic and acidic residues" evidence="3">
    <location>
        <begin position="872"/>
        <end position="936"/>
    </location>
</feature>
<feature type="region of interest" description="Disordered" evidence="3">
    <location>
        <begin position="1303"/>
        <end position="1324"/>
    </location>
</feature>
<accession>A0AAD9KNV1</accession>
<feature type="compositionally biased region" description="Polar residues" evidence="3">
    <location>
        <begin position="506"/>
        <end position="522"/>
    </location>
</feature>
<feature type="compositionally biased region" description="Polar residues" evidence="3">
    <location>
        <begin position="1305"/>
        <end position="1324"/>
    </location>
</feature>
<dbReference type="Pfam" id="PF07557">
    <property type="entry name" value="Shugoshin_C"/>
    <property type="match status" value="1"/>
</dbReference>